<protein>
    <submittedName>
        <fullName evidence="2">Putative membrane protein</fullName>
    </submittedName>
</protein>
<keyword evidence="1" id="KW-1133">Transmembrane helix</keyword>
<keyword evidence="1" id="KW-0472">Membrane</keyword>
<evidence type="ECO:0000256" key="1">
    <source>
        <dbReference type="SAM" id="Phobius"/>
    </source>
</evidence>
<gene>
    <name evidence="2" type="ORF">SAMN02745165_02245</name>
</gene>
<dbReference type="RefSeq" id="WP_072908820.1">
    <property type="nucleotide sequence ID" value="NZ_FQZT01000007.1"/>
</dbReference>
<proteinExistence type="predicted"/>
<feature type="transmembrane region" description="Helical" evidence="1">
    <location>
        <begin position="33"/>
        <end position="56"/>
    </location>
</feature>
<dbReference type="OrthoDB" id="9797048at2"/>
<name>A0A1M6IU38_MALRU</name>
<evidence type="ECO:0000313" key="3">
    <source>
        <dbReference type="Proteomes" id="UP000184171"/>
    </source>
</evidence>
<dbReference type="EMBL" id="FQZT01000007">
    <property type="protein sequence ID" value="SHJ37957.1"/>
    <property type="molecule type" value="Genomic_DNA"/>
</dbReference>
<feature type="transmembrane region" description="Helical" evidence="1">
    <location>
        <begin position="63"/>
        <end position="86"/>
    </location>
</feature>
<keyword evidence="1" id="KW-0812">Transmembrane</keyword>
<organism evidence="2 3">
    <name type="scientific">Malonomonas rubra DSM 5091</name>
    <dbReference type="NCBI Taxonomy" id="1122189"/>
    <lineage>
        <taxon>Bacteria</taxon>
        <taxon>Pseudomonadati</taxon>
        <taxon>Thermodesulfobacteriota</taxon>
        <taxon>Desulfuromonadia</taxon>
        <taxon>Desulfuromonadales</taxon>
        <taxon>Geopsychrobacteraceae</taxon>
        <taxon>Malonomonas</taxon>
    </lineage>
</organism>
<dbReference type="Proteomes" id="UP000184171">
    <property type="component" value="Unassembled WGS sequence"/>
</dbReference>
<keyword evidence="3" id="KW-1185">Reference proteome</keyword>
<dbReference type="PANTHER" id="PTHR37309:SF1">
    <property type="entry name" value="SLR0284 PROTEIN"/>
    <property type="match status" value="1"/>
</dbReference>
<dbReference type="Pfam" id="PF04020">
    <property type="entry name" value="Phage_holin_4_2"/>
    <property type="match status" value="1"/>
</dbReference>
<sequence>MKGLILRWLILSVAIMISAHLFAGIHVDGYGTALVSALVLGFLNAFFRPILFILTLPINVLTLGLFTFVINAVLLLMTSGVIGGLVVDGFGYALLGSLIISLVSLLLSSFISDRGRVESLDIELRRRRGGRWE</sequence>
<dbReference type="InterPro" id="IPR007165">
    <property type="entry name" value="Phage_holin_4_2"/>
</dbReference>
<reference evidence="2 3" key="1">
    <citation type="submission" date="2016-11" db="EMBL/GenBank/DDBJ databases">
        <authorList>
            <person name="Jaros S."/>
            <person name="Januszkiewicz K."/>
            <person name="Wedrychowicz H."/>
        </authorList>
    </citation>
    <scope>NUCLEOTIDE SEQUENCE [LARGE SCALE GENOMIC DNA]</scope>
    <source>
        <strain evidence="2 3">DSM 5091</strain>
    </source>
</reference>
<evidence type="ECO:0000313" key="2">
    <source>
        <dbReference type="EMBL" id="SHJ37957.1"/>
    </source>
</evidence>
<accession>A0A1M6IU38</accession>
<dbReference type="PANTHER" id="PTHR37309">
    <property type="entry name" value="SLR0284 PROTEIN"/>
    <property type="match status" value="1"/>
</dbReference>
<dbReference type="AlphaFoldDB" id="A0A1M6IU38"/>
<feature type="transmembrane region" description="Helical" evidence="1">
    <location>
        <begin position="92"/>
        <end position="111"/>
    </location>
</feature>
<dbReference type="STRING" id="1122189.SAMN02745165_02245"/>